<dbReference type="OrthoDB" id="2417235at2"/>
<sequence length="258" mass="29657">MSNEISVFIMDVSRSSKKNVGSELSAYLQEVVVNLKDWTEKAGPIHVSHRAGDELVVVCRGYATAYTLAFYLSRIWKYPEHKPYFGLSFGEIDDDIDSLNIETWIHPLMKQARKANEILKSQQVRMQFRFALPGLSNGNSYEVFSKQFETLFNTSLTLKQEQINEQTDIQSLVCSLYLIVGQQNKVSKYLGRTTSTISSHMKKGKAELILNTFHDIVNVLNSLEQNTADHQIATLQKNIRHEITNRLQEYFPWERSSK</sequence>
<name>A0A380BQS5_SPOPA</name>
<accession>A0A380BQS5</accession>
<protein>
    <submittedName>
        <fullName evidence="1">Uncharacterized protein</fullName>
    </submittedName>
</protein>
<evidence type="ECO:0000313" key="1">
    <source>
        <dbReference type="EMBL" id="SUJ05426.1"/>
    </source>
</evidence>
<dbReference type="EMBL" id="UGYZ01000002">
    <property type="protein sequence ID" value="SUJ05426.1"/>
    <property type="molecule type" value="Genomic_DNA"/>
</dbReference>
<keyword evidence="2" id="KW-1185">Reference proteome</keyword>
<organism evidence="1 2">
    <name type="scientific">Sporosarcina pasteurii</name>
    <name type="common">Bacillus pasteurii</name>
    <dbReference type="NCBI Taxonomy" id="1474"/>
    <lineage>
        <taxon>Bacteria</taxon>
        <taxon>Bacillati</taxon>
        <taxon>Bacillota</taxon>
        <taxon>Bacilli</taxon>
        <taxon>Bacillales</taxon>
        <taxon>Caryophanaceae</taxon>
        <taxon>Sporosarcina</taxon>
    </lineage>
</organism>
<reference evidence="1 2" key="1">
    <citation type="submission" date="2018-06" db="EMBL/GenBank/DDBJ databases">
        <authorList>
            <consortium name="Pathogen Informatics"/>
            <person name="Doyle S."/>
        </authorList>
    </citation>
    <scope>NUCLEOTIDE SEQUENCE [LARGE SCALE GENOMIC DNA]</scope>
    <source>
        <strain evidence="2">ATCC 11859 / DSM 33 / NCIB 8841 / NCTC 4822</strain>
    </source>
</reference>
<dbReference type="AlphaFoldDB" id="A0A380BQS5"/>
<gene>
    <name evidence="1" type="ORF">NCTC4822_01667</name>
</gene>
<evidence type="ECO:0000313" key="2">
    <source>
        <dbReference type="Proteomes" id="UP000254519"/>
    </source>
</evidence>
<dbReference type="Proteomes" id="UP000254519">
    <property type="component" value="Unassembled WGS sequence"/>
</dbReference>
<proteinExistence type="predicted"/>
<dbReference type="RefSeq" id="WP_115361230.1">
    <property type="nucleotide sequence ID" value="NZ_CP038012.1"/>
</dbReference>